<dbReference type="Gene3D" id="3.40.50.2000">
    <property type="entry name" value="Glycogen Phosphorylase B"/>
    <property type="match status" value="2"/>
</dbReference>
<keyword evidence="1" id="KW-0472">Membrane</keyword>
<dbReference type="CDD" id="cd03801">
    <property type="entry name" value="GT4_PimA-like"/>
    <property type="match status" value="1"/>
</dbReference>
<evidence type="ECO:0000259" key="2">
    <source>
        <dbReference type="Pfam" id="PF00534"/>
    </source>
</evidence>
<evidence type="ECO:0000313" key="3">
    <source>
        <dbReference type="EMBL" id="SHL15492.1"/>
    </source>
</evidence>
<dbReference type="InterPro" id="IPR050194">
    <property type="entry name" value="Glycosyltransferase_grp1"/>
</dbReference>
<evidence type="ECO:0000313" key="4">
    <source>
        <dbReference type="Proteomes" id="UP000184260"/>
    </source>
</evidence>
<dbReference type="GO" id="GO:0016758">
    <property type="term" value="F:hexosyltransferase activity"/>
    <property type="evidence" value="ECO:0007669"/>
    <property type="project" value="TreeGrafter"/>
</dbReference>
<protein>
    <submittedName>
        <fullName evidence="3">Glycosyltransferase involved in cell wall bisynthesis</fullName>
    </submittedName>
</protein>
<evidence type="ECO:0000256" key="1">
    <source>
        <dbReference type="SAM" id="Phobius"/>
    </source>
</evidence>
<keyword evidence="1" id="KW-0812">Transmembrane</keyword>
<organism evidence="3 4">
    <name type="scientific">Flavobacterium xanthum</name>
    <dbReference type="NCBI Taxonomy" id="69322"/>
    <lineage>
        <taxon>Bacteria</taxon>
        <taxon>Pseudomonadati</taxon>
        <taxon>Bacteroidota</taxon>
        <taxon>Flavobacteriia</taxon>
        <taxon>Flavobacteriales</taxon>
        <taxon>Flavobacteriaceae</taxon>
        <taxon>Flavobacterium</taxon>
    </lineage>
</organism>
<gene>
    <name evidence="3" type="ORF">SAMN05443669_100313</name>
</gene>
<name>A0A1M6YBH3_9FLAO</name>
<dbReference type="PANTHER" id="PTHR45947:SF3">
    <property type="entry name" value="SULFOQUINOVOSYL TRANSFERASE SQD2"/>
    <property type="match status" value="1"/>
</dbReference>
<dbReference type="SUPFAM" id="SSF53756">
    <property type="entry name" value="UDP-Glycosyltransferase/glycogen phosphorylase"/>
    <property type="match status" value="1"/>
</dbReference>
<dbReference type="PANTHER" id="PTHR45947">
    <property type="entry name" value="SULFOQUINOVOSYL TRANSFERASE SQD2"/>
    <property type="match status" value="1"/>
</dbReference>
<sequence length="382" mass="43972">MKRIYLIITPFFPSQESFRGPYIYDQVVAIQKEGNYDVVVLKPKQFYSNKKDYKYEGVNVFFFNVYDLPSAMFPGLFNILAISSLKRKLRSLNIDLTQIAVVHSHVTVAGIYAIYLKKRVSTIKTIVQHHGFDVLSLSNGIFSKFKWHRNWVKNYGIDICNQIDLHVGVSAKTLEFVSEIPEIIIKSQYALYNGVDESKFHPVIGIKDPNYFTIGCIANFWPLKDQLTLIKAVELLVNKGFQNLRITFIGSGSTLQSCKDYVKDNGLNNYIEFLAEINHVKLKNYYNKLDLFVLPSYYEAFGCVYTEAYACGVPFIAVKGQGIGELIPSEETNRWLIDKGDYKNLGSLIQKYMENRYIQNLSHSININFLIHKFLIHINEID</sequence>
<feature type="transmembrane region" description="Helical" evidence="1">
    <location>
        <begin position="61"/>
        <end position="82"/>
    </location>
</feature>
<dbReference type="OrthoDB" id="9790710at2"/>
<dbReference type="EMBL" id="FRBU01000003">
    <property type="protein sequence ID" value="SHL15492.1"/>
    <property type="molecule type" value="Genomic_DNA"/>
</dbReference>
<accession>A0A1M6YBH3</accession>
<reference evidence="4" key="1">
    <citation type="submission" date="2016-11" db="EMBL/GenBank/DDBJ databases">
        <authorList>
            <person name="Varghese N."/>
            <person name="Submissions S."/>
        </authorList>
    </citation>
    <scope>NUCLEOTIDE SEQUENCE [LARGE SCALE GENOMIC DNA]</scope>
    <source>
        <strain evidence="4">DSM 3661</strain>
    </source>
</reference>
<dbReference type="InterPro" id="IPR001296">
    <property type="entry name" value="Glyco_trans_1"/>
</dbReference>
<feature type="transmembrane region" description="Helical" evidence="1">
    <location>
        <begin position="94"/>
        <end position="115"/>
    </location>
</feature>
<dbReference type="AlphaFoldDB" id="A0A1M6YBH3"/>
<keyword evidence="3" id="KW-0808">Transferase</keyword>
<dbReference type="RefSeq" id="WP_073351373.1">
    <property type="nucleotide sequence ID" value="NZ_FRBU01000003.1"/>
</dbReference>
<keyword evidence="4" id="KW-1185">Reference proteome</keyword>
<feature type="domain" description="Glycosyl transferase family 1" evidence="2">
    <location>
        <begin position="207"/>
        <end position="361"/>
    </location>
</feature>
<dbReference type="Pfam" id="PF00534">
    <property type="entry name" value="Glycos_transf_1"/>
    <property type="match status" value="1"/>
</dbReference>
<proteinExistence type="predicted"/>
<dbReference type="Proteomes" id="UP000184260">
    <property type="component" value="Unassembled WGS sequence"/>
</dbReference>
<keyword evidence="1" id="KW-1133">Transmembrane helix</keyword>
<dbReference type="STRING" id="69322.SAMN05443669_100313"/>